<evidence type="ECO:0000259" key="9">
    <source>
        <dbReference type="Pfam" id="PF12849"/>
    </source>
</evidence>
<dbReference type="Pfam" id="PF12849">
    <property type="entry name" value="PBP_like_2"/>
    <property type="match status" value="1"/>
</dbReference>
<evidence type="ECO:0000256" key="2">
    <source>
        <dbReference type="ARBA" id="ARBA00008725"/>
    </source>
</evidence>
<dbReference type="InterPro" id="IPR050962">
    <property type="entry name" value="Phosphate-bind_PstS"/>
</dbReference>
<comment type="function">
    <text evidence="1 7">Part of the ABC transporter complex PstSACB involved in phosphate import.</text>
</comment>
<protein>
    <recommendedName>
        <fullName evidence="4 7">Phosphate-binding protein PstS</fullName>
    </recommendedName>
</protein>
<dbReference type="Gene3D" id="3.40.190.10">
    <property type="entry name" value="Periplasmic binding protein-like II"/>
    <property type="match status" value="2"/>
</dbReference>
<dbReference type="InterPro" id="IPR024370">
    <property type="entry name" value="PBP_domain"/>
</dbReference>
<dbReference type="PIRSF" id="PIRSF002756">
    <property type="entry name" value="PstS"/>
    <property type="match status" value="1"/>
</dbReference>
<evidence type="ECO:0000256" key="6">
    <source>
        <dbReference type="ARBA" id="ARBA00022592"/>
    </source>
</evidence>
<evidence type="ECO:0000313" key="11">
    <source>
        <dbReference type="Proteomes" id="UP000005317"/>
    </source>
</evidence>
<evidence type="ECO:0000256" key="4">
    <source>
        <dbReference type="ARBA" id="ARBA00021889"/>
    </source>
</evidence>
<dbReference type="RefSeq" id="WP_002707636.1">
    <property type="nucleotide sequence ID" value="NZ_JH651384.1"/>
</dbReference>
<dbReference type="AlphaFoldDB" id="A0A656HBF5"/>
<dbReference type="NCBIfam" id="TIGR00975">
    <property type="entry name" value="3a0107s03"/>
    <property type="match status" value="1"/>
</dbReference>
<evidence type="ECO:0000256" key="3">
    <source>
        <dbReference type="ARBA" id="ARBA00011529"/>
    </source>
</evidence>
<feature type="chain" id="PRO_5024830141" description="Phosphate-binding protein PstS" evidence="8">
    <location>
        <begin position="28"/>
        <end position="354"/>
    </location>
</feature>
<accession>A0A656HBF5</accession>
<reference evidence="11" key="1">
    <citation type="journal article" date="2011" name="Stand. Genomic Sci.">
        <title>Genome sequence of the filamentous, gliding Thiothrix nivea neotype strain (JP2(T)).</title>
        <authorList>
            <person name="Lapidus A."/>
            <person name="Nolan M."/>
            <person name="Lucas S."/>
            <person name="Glavina Del Rio T."/>
            <person name="Tice H."/>
            <person name="Cheng J.F."/>
            <person name="Tapia R."/>
            <person name="Han C."/>
            <person name="Goodwin L."/>
            <person name="Pitluck S."/>
            <person name="Liolios K."/>
            <person name="Pagani I."/>
            <person name="Ivanova N."/>
            <person name="Huntemann M."/>
            <person name="Mavromatis K."/>
            <person name="Mikhailova N."/>
            <person name="Pati A."/>
            <person name="Chen A."/>
            <person name="Palaniappan K."/>
            <person name="Land M."/>
            <person name="Brambilla E.M."/>
            <person name="Rohde M."/>
            <person name="Abt B."/>
            <person name="Verbarg S."/>
            <person name="Goker M."/>
            <person name="Bristow J."/>
            <person name="Eisen J.A."/>
            <person name="Markowitz V."/>
            <person name="Hugenholtz P."/>
            <person name="Kyrpides N.C."/>
            <person name="Klenk H.P."/>
            <person name="Woyke T."/>
        </authorList>
    </citation>
    <scope>NUCLEOTIDE SEQUENCE [LARGE SCALE GENOMIC DNA]</scope>
    <source>
        <strain evidence="11">ATCC 35100 / DSM 5205 / JP2</strain>
    </source>
</reference>
<evidence type="ECO:0000256" key="1">
    <source>
        <dbReference type="ARBA" id="ARBA00002841"/>
    </source>
</evidence>
<organism evidence="10 11">
    <name type="scientific">Thiothrix nivea (strain ATCC 35100 / DSM 5205 / JP2)</name>
    <dbReference type="NCBI Taxonomy" id="870187"/>
    <lineage>
        <taxon>Bacteria</taxon>
        <taxon>Pseudomonadati</taxon>
        <taxon>Pseudomonadota</taxon>
        <taxon>Gammaproteobacteria</taxon>
        <taxon>Thiotrichales</taxon>
        <taxon>Thiotrichaceae</taxon>
        <taxon>Thiothrix</taxon>
    </lineage>
</organism>
<gene>
    <name evidence="10" type="ORF">Thini_1065</name>
</gene>
<dbReference type="GO" id="GO:0043190">
    <property type="term" value="C:ATP-binding cassette (ABC) transporter complex"/>
    <property type="evidence" value="ECO:0007669"/>
    <property type="project" value="InterPro"/>
</dbReference>
<dbReference type="GO" id="GO:0042301">
    <property type="term" value="F:phosphate ion binding"/>
    <property type="evidence" value="ECO:0007669"/>
    <property type="project" value="InterPro"/>
</dbReference>
<keyword evidence="11" id="KW-1185">Reference proteome</keyword>
<dbReference type="InterPro" id="IPR005673">
    <property type="entry name" value="ABC_phos-bd_PstS"/>
</dbReference>
<dbReference type="Proteomes" id="UP000005317">
    <property type="component" value="Unassembled WGS sequence"/>
</dbReference>
<comment type="subunit">
    <text evidence="3 7">The complex is composed of two ATP-binding proteins (PstB), two transmembrane proteins (PstC and PstA) and a solute-binding protein (PstS).</text>
</comment>
<evidence type="ECO:0000256" key="8">
    <source>
        <dbReference type="SAM" id="SignalP"/>
    </source>
</evidence>
<sequence precursor="true">MKFVSLLKMTAIASCLSAAVLTSTAFAEEVKLNGSGASFPAPIYAKWFKDFSAANADIRVDYQSKGSGAGIQDFINKTVDFAASDAAMNDEELGKAGNKAILLPMTAGEVVLAYNLEGVDGLKLPRDVYPEIFAGKITQWNDPKIAAANPDAKLPDEAITVVTRADSSGTSFVFTSHLAAISEDFKSSVGEGNKSPNWPATDKFVKAPKNDGIAATIKQTPGAIGYIEYGFAKLSGWKSIAMLQNKDGQFVAADAKSGAAALAGTDFPSGNLPNSDVPDLRAWATDPAGADAYPIASYTWMIFYPEQDAAKADALRKVVEYGLTTGQESADSLGYIPMPESVVKKVREVSQMIK</sequence>
<proteinExistence type="inferred from homology"/>
<feature type="domain" description="PBP" evidence="9">
    <location>
        <begin position="31"/>
        <end position="321"/>
    </location>
</feature>
<evidence type="ECO:0000256" key="5">
    <source>
        <dbReference type="ARBA" id="ARBA00022448"/>
    </source>
</evidence>
<dbReference type="SUPFAM" id="SSF53850">
    <property type="entry name" value="Periplasmic binding protein-like II"/>
    <property type="match status" value="1"/>
</dbReference>
<evidence type="ECO:0000256" key="7">
    <source>
        <dbReference type="PIRNR" id="PIRNR002756"/>
    </source>
</evidence>
<dbReference type="EMBL" id="JH651384">
    <property type="protein sequence ID" value="EIJ33687.1"/>
    <property type="molecule type" value="Genomic_DNA"/>
</dbReference>
<dbReference type="OrthoDB" id="9801510at2"/>
<comment type="similarity">
    <text evidence="2 7">Belongs to the PstS family.</text>
</comment>
<evidence type="ECO:0000313" key="10">
    <source>
        <dbReference type="EMBL" id="EIJ33687.1"/>
    </source>
</evidence>
<name>A0A656HBF5_THINJ</name>
<keyword evidence="6 7" id="KW-0592">Phosphate transport</keyword>
<keyword evidence="5 7" id="KW-0813">Transport</keyword>
<dbReference type="PANTHER" id="PTHR42996:SF1">
    <property type="entry name" value="PHOSPHATE-BINDING PROTEIN PSTS"/>
    <property type="match status" value="1"/>
</dbReference>
<keyword evidence="8" id="KW-0732">Signal</keyword>
<dbReference type="PANTHER" id="PTHR42996">
    <property type="entry name" value="PHOSPHATE-BINDING PROTEIN PSTS"/>
    <property type="match status" value="1"/>
</dbReference>
<feature type="signal peptide" evidence="8">
    <location>
        <begin position="1"/>
        <end position="27"/>
    </location>
</feature>
<dbReference type="GO" id="GO:0035435">
    <property type="term" value="P:phosphate ion transmembrane transport"/>
    <property type="evidence" value="ECO:0007669"/>
    <property type="project" value="InterPro"/>
</dbReference>
<dbReference type="CDD" id="cd13565">
    <property type="entry name" value="PBP2_PstS"/>
    <property type="match status" value="1"/>
</dbReference>